<feature type="compositionally biased region" description="Polar residues" evidence="1">
    <location>
        <begin position="70"/>
        <end position="79"/>
    </location>
</feature>
<protein>
    <submittedName>
        <fullName evidence="2">Uncharacterized protein</fullName>
    </submittedName>
</protein>
<dbReference type="Proteomes" id="UP000612361">
    <property type="component" value="Unassembled WGS sequence"/>
</dbReference>
<evidence type="ECO:0000256" key="1">
    <source>
        <dbReference type="SAM" id="MobiDB-lite"/>
    </source>
</evidence>
<comment type="caution">
    <text evidence="2">The sequence shown here is derived from an EMBL/GenBank/DDBJ whole genome shotgun (WGS) entry which is preliminary data.</text>
</comment>
<proteinExistence type="predicted"/>
<keyword evidence="3" id="KW-1185">Reference proteome</keyword>
<dbReference type="RefSeq" id="WP_186881535.1">
    <property type="nucleotide sequence ID" value="NZ_JACOGG010000011.1"/>
</dbReference>
<dbReference type="EMBL" id="JACOGG010000011">
    <property type="protein sequence ID" value="MBC3935967.1"/>
    <property type="molecule type" value="Genomic_DNA"/>
</dbReference>
<gene>
    <name evidence="2" type="ORF">H8K47_11395</name>
</gene>
<sequence>MQTFAKFPKAINKKQSKQGNFNPKFIVQRTKKHPLNTDTLHIADNINFRSRKKTNQRARQRLSPEVPQPRVTQSFSPAT</sequence>
<evidence type="ECO:0000313" key="3">
    <source>
        <dbReference type="Proteomes" id="UP000612361"/>
    </source>
</evidence>
<reference evidence="2" key="1">
    <citation type="submission" date="2020-08" db="EMBL/GenBank/DDBJ databases">
        <title>Novel species isolated from subtropical streams in China.</title>
        <authorList>
            <person name="Lu H."/>
        </authorList>
    </citation>
    <scope>NUCLEOTIDE SEQUENCE</scope>
    <source>
        <strain evidence="2">CY7W</strain>
    </source>
</reference>
<feature type="compositionally biased region" description="Basic residues" evidence="1">
    <location>
        <begin position="49"/>
        <end position="60"/>
    </location>
</feature>
<accession>A0A923I3R1</accession>
<feature type="region of interest" description="Disordered" evidence="1">
    <location>
        <begin position="1"/>
        <end position="21"/>
    </location>
</feature>
<dbReference type="AlphaFoldDB" id="A0A923I3R1"/>
<feature type="region of interest" description="Disordered" evidence="1">
    <location>
        <begin position="46"/>
        <end position="79"/>
    </location>
</feature>
<name>A0A923I3R1_9BURK</name>
<organism evidence="2 3">
    <name type="scientific">Undibacterium rugosum</name>
    <dbReference type="NCBI Taxonomy" id="2762291"/>
    <lineage>
        <taxon>Bacteria</taxon>
        <taxon>Pseudomonadati</taxon>
        <taxon>Pseudomonadota</taxon>
        <taxon>Betaproteobacteria</taxon>
        <taxon>Burkholderiales</taxon>
        <taxon>Oxalobacteraceae</taxon>
        <taxon>Undibacterium</taxon>
    </lineage>
</organism>
<evidence type="ECO:0000313" key="2">
    <source>
        <dbReference type="EMBL" id="MBC3935967.1"/>
    </source>
</evidence>